<dbReference type="RefSeq" id="WP_189939368.1">
    <property type="nucleotide sequence ID" value="NZ_BMSX01000010.1"/>
</dbReference>
<reference evidence="1" key="1">
    <citation type="journal article" date="2014" name="Int. J. Syst. Evol. Microbiol.">
        <title>Complete genome sequence of Corynebacterium casei LMG S-19264T (=DSM 44701T), isolated from a smear-ripened cheese.</title>
        <authorList>
            <consortium name="US DOE Joint Genome Institute (JGI-PGF)"/>
            <person name="Walter F."/>
            <person name="Albersmeier A."/>
            <person name="Kalinowski J."/>
            <person name="Ruckert C."/>
        </authorList>
    </citation>
    <scope>NUCLEOTIDE SEQUENCE</scope>
    <source>
        <strain evidence="1">JCM 4346</strain>
    </source>
</reference>
<gene>
    <name evidence="1" type="ORF">GCM10010251_45100</name>
</gene>
<reference evidence="1" key="2">
    <citation type="submission" date="2020-09" db="EMBL/GenBank/DDBJ databases">
        <authorList>
            <person name="Sun Q."/>
            <person name="Ohkuma M."/>
        </authorList>
    </citation>
    <scope>NUCLEOTIDE SEQUENCE</scope>
    <source>
        <strain evidence="1">JCM 4346</strain>
    </source>
</reference>
<keyword evidence="2" id="KW-1185">Reference proteome</keyword>
<name>A0A918CH52_9ACTN</name>
<protein>
    <submittedName>
        <fullName evidence="1">Uncharacterized protein</fullName>
    </submittedName>
</protein>
<evidence type="ECO:0000313" key="1">
    <source>
        <dbReference type="EMBL" id="GGR24005.1"/>
    </source>
</evidence>
<dbReference type="AlphaFoldDB" id="A0A918CH52"/>
<comment type="caution">
    <text evidence="1">The sequence shown here is derived from an EMBL/GenBank/DDBJ whole genome shotgun (WGS) entry which is preliminary data.</text>
</comment>
<accession>A0A918CH52</accession>
<evidence type="ECO:0000313" key="2">
    <source>
        <dbReference type="Proteomes" id="UP000658320"/>
    </source>
</evidence>
<sequence length="431" mass="46985">MKHFADSTGQAASGHVDLDAVNSAHLIDLTMRSVGRPEVLVETALAWTAITRPYVSGTRGIARWTGTTDKVVREISGPTGGLSASRFLWTTTRGVSSAVAEDRDSMELRYSDTRTQNRSTSSNYLKPSGPGALALEDKEVLEKIKSNAVLSARIGDRAREVLVKGMKTLATLTEMNVLTGPGQILAMLDPGLDVWAEVEEGNEVKAAVPPLGRRAWSLAVLCGLEDVVLSVSDIEELTGLSRRGVQALLARMTKADPVLVQKVRKGRTFEYGIHWASRFRRDGDWWDDCFDRDLIRKARAAKDRKVQEASARRGTPAGWIAYRLSTANPRRAEYLADNPLPADADEAWGALVEAGDELAMYEHLRAQEAEVGPVPSTPERCVAPTATHPRVERPAQAYLSAGTQRFAEQPAAVQQETLAAMRRRMAGVSSA</sequence>
<dbReference type="EMBL" id="BMSX01000010">
    <property type="protein sequence ID" value="GGR24005.1"/>
    <property type="molecule type" value="Genomic_DNA"/>
</dbReference>
<proteinExistence type="predicted"/>
<organism evidence="1 2">
    <name type="scientific">Streptomyces aurantiogriseus</name>
    <dbReference type="NCBI Taxonomy" id="66870"/>
    <lineage>
        <taxon>Bacteria</taxon>
        <taxon>Bacillati</taxon>
        <taxon>Actinomycetota</taxon>
        <taxon>Actinomycetes</taxon>
        <taxon>Kitasatosporales</taxon>
        <taxon>Streptomycetaceae</taxon>
        <taxon>Streptomyces</taxon>
    </lineage>
</organism>
<dbReference type="Proteomes" id="UP000658320">
    <property type="component" value="Unassembled WGS sequence"/>
</dbReference>